<comment type="catalytic activity">
    <reaction evidence="1 14 15 16">
        <text>Endonucleolytic cleavage to 5'-phosphomonoester.</text>
        <dbReference type="EC" id="3.1.26.4"/>
    </reaction>
</comment>
<evidence type="ECO:0000256" key="6">
    <source>
        <dbReference type="ARBA" id="ARBA00012180"/>
    </source>
</evidence>
<dbReference type="GO" id="GO:0030145">
    <property type="term" value="F:manganese ion binding"/>
    <property type="evidence" value="ECO:0007669"/>
    <property type="project" value="UniProtKB-UniRule"/>
</dbReference>
<dbReference type="EMBL" id="DXCP01000056">
    <property type="protein sequence ID" value="HIY80332.1"/>
    <property type="molecule type" value="Genomic_DNA"/>
</dbReference>
<dbReference type="PROSITE" id="PS51975">
    <property type="entry name" value="RNASE_H_2"/>
    <property type="match status" value="1"/>
</dbReference>
<accession>A0A9D1ZC80</accession>
<evidence type="ECO:0000256" key="15">
    <source>
        <dbReference type="PROSITE-ProRule" id="PRU01319"/>
    </source>
</evidence>
<dbReference type="SUPFAM" id="SSF53098">
    <property type="entry name" value="Ribonuclease H-like"/>
    <property type="match status" value="1"/>
</dbReference>
<dbReference type="InterPro" id="IPR012337">
    <property type="entry name" value="RNaseH-like_sf"/>
</dbReference>
<gene>
    <name evidence="14" type="primary">rnhB</name>
    <name evidence="19" type="ORF">IAA42_07880</name>
</gene>
<dbReference type="GO" id="GO:0006298">
    <property type="term" value="P:mismatch repair"/>
    <property type="evidence" value="ECO:0007669"/>
    <property type="project" value="TreeGrafter"/>
</dbReference>
<reference evidence="19" key="1">
    <citation type="journal article" date="2021" name="PeerJ">
        <title>Extensive microbial diversity within the chicken gut microbiome revealed by metagenomics and culture.</title>
        <authorList>
            <person name="Gilroy R."/>
            <person name="Ravi A."/>
            <person name="Getino M."/>
            <person name="Pursley I."/>
            <person name="Horton D.L."/>
            <person name="Alikhan N.F."/>
            <person name="Baker D."/>
            <person name="Gharbi K."/>
            <person name="Hall N."/>
            <person name="Watson M."/>
            <person name="Adriaenssens E.M."/>
            <person name="Foster-Nyarko E."/>
            <person name="Jarju S."/>
            <person name="Secka A."/>
            <person name="Antonio M."/>
            <person name="Oren A."/>
            <person name="Chaudhuri R.R."/>
            <person name="La Ragione R."/>
            <person name="Hildebrand F."/>
            <person name="Pallen M.J."/>
        </authorList>
    </citation>
    <scope>NUCLEOTIDE SEQUENCE</scope>
    <source>
        <strain evidence="19">ChiHjej10B9-743</strain>
    </source>
</reference>
<dbReference type="GO" id="GO:0032299">
    <property type="term" value="C:ribonuclease H2 complex"/>
    <property type="evidence" value="ECO:0007669"/>
    <property type="project" value="TreeGrafter"/>
</dbReference>
<evidence type="ECO:0000256" key="17">
    <source>
        <dbReference type="SAM" id="Coils"/>
    </source>
</evidence>
<sequence>MNSESPRPVTAREVAATLSGAPIEEARQLIKRYAEDPRAQVRRAVEVARRRVEREESERRRVDAMYDLQDELGGGGVVVGVDEVGRGALAGPLTVAAVCLPPEPRIWGLNDSKQLSPRERERLAALVAEHALAVGIAHVDPESIDALGIAACLRHAMAAAVRDTGLDPDRVLIDGNPIGAHPRERCIVKGDARVACIAAASIVAKVTRDALMVSYEHEYPGYHLAECKGYGSREHVDAIRSMGLSPIHRRSFCGNFVEQPRLF</sequence>
<evidence type="ECO:0000256" key="9">
    <source>
        <dbReference type="ARBA" id="ARBA00022722"/>
    </source>
</evidence>
<evidence type="ECO:0000256" key="16">
    <source>
        <dbReference type="RuleBase" id="RU003515"/>
    </source>
</evidence>
<dbReference type="AlphaFoldDB" id="A0A9D1ZC80"/>
<dbReference type="GO" id="GO:0005737">
    <property type="term" value="C:cytoplasm"/>
    <property type="evidence" value="ECO:0007669"/>
    <property type="project" value="UniProtKB-SubCell"/>
</dbReference>
<keyword evidence="11 14" id="KW-0255">Endonuclease</keyword>
<dbReference type="HAMAP" id="MF_00052_B">
    <property type="entry name" value="RNase_HII_B"/>
    <property type="match status" value="1"/>
</dbReference>
<evidence type="ECO:0000256" key="3">
    <source>
        <dbReference type="ARBA" id="ARBA00004065"/>
    </source>
</evidence>
<comment type="function">
    <text evidence="3 14 16">Endonuclease that specifically degrades the RNA of RNA-DNA hybrids.</text>
</comment>
<dbReference type="PANTHER" id="PTHR10954:SF18">
    <property type="entry name" value="RIBONUCLEASE HII"/>
    <property type="match status" value="1"/>
</dbReference>
<keyword evidence="12 14" id="KW-0378">Hydrolase</keyword>
<dbReference type="Gene3D" id="3.30.420.10">
    <property type="entry name" value="Ribonuclease H-like superfamily/Ribonuclease H"/>
    <property type="match status" value="1"/>
</dbReference>
<dbReference type="PANTHER" id="PTHR10954">
    <property type="entry name" value="RIBONUCLEASE H2 SUBUNIT A"/>
    <property type="match status" value="1"/>
</dbReference>
<dbReference type="GO" id="GO:0043137">
    <property type="term" value="P:DNA replication, removal of RNA primer"/>
    <property type="evidence" value="ECO:0007669"/>
    <property type="project" value="TreeGrafter"/>
</dbReference>
<evidence type="ECO:0000256" key="5">
    <source>
        <dbReference type="ARBA" id="ARBA00007383"/>
    </source>
</evidence>
<dbReference type="Proteomes" id="UP000824133">
    <property type="component" value="Unassembled WGS sequence"/>
</dbReference>
<dbReference type="InterPro" id="IPR024567">
    <property type="entry name" value="RNase_HII/HIII_dom"/>
</dbReference>
<dbReference type="InterPro" id="IPR001352">
    <property type="entry name" value="RNase_HII/HIII"/>
</dbReference>
<dbReference type="NCBIfam" id="NF000595">
    <property type="entry name" value="PRK00015.1-3"/>
    <property type="match status" value="1"/>
</dbReference>
<feature type="domain" description="RNase H type-2" evidence="18">
    <location>
        <begin position="76"/>
        <end position="263"/>
    </location>
</feature>
<evidence type="ECO:0000256" key="7">
    <source>
        <dbReference type="ARBA" id="ARBA00019179"/>
    </source>
</evidence>
<evidence type="ECO:0000313" key="19">
    <source>
        <dbReference type="EMBL" id="HIY80332.1"/>
    </source>
</evidence>
<reference evidence="19" key="2">
    <citation type="submission" date="2021-04" db="EMBL/GenBank/DDBJ databases">
        <authorList>
            <person name="Gilroy R."/>
        </authorList>
    </citation>
    <scope>NUCLEOTIDE SEQUENCE</scope>
    <source>
        <strain evidence="19">ChiHjej10B9-743</strain>
    </source>
</reference>
<comment type="similarity">
    <text evidence="5 14 16">Belongs to the RNase HII family.</text>
</comment>
<dbReference type="EC" id="3.1.26.4" evidence="6 14"/>
<dbReference type="GO" id="GO:0003723">
    <property type="term" value="F:RNA binding"/>
    <property type="evidence" value="ECO:0007669"/>
    <property type="project" value="UniProtKB-UniRule"/>
</dbReference>
<evidence type="ECO:0000256" key="12">
    <source>
        <dbReference type="ARBA" id="ARBA00022801"/>
    </source>
</evidence>
<comment type="subcellular location">
    <subcellularLocation>
        <location evidence="4 14">Cytoplasm</location>
    </subcellularLocation>
</comment>
<dbReference type="CDD" id="cd07182">
    <property type="entry name" value="RNase_HII_bacteria_HII_like"/>
    <property type="match status" value="1"/>
</dbReference>
<feature type="binding site" evidence="14 15">
    <location>
        <position position="83"/>
    </location>
    <ligand>
        <name>a divalent metal cation</name>
        <dbReference type="ChEBI" id="CHEBI:60240"/>
    </ligand>
</feature>
<comment type="cofactor">
    <cofactor evidence="14 15">
        <name>Mn(2+)</name>
        <dbReference type="ChEBI" id="CHEBI:29035"/>
    </cofactor>
    <cofactor evidence="14 15">
        <name>Mg(2+)</name>
        <dbReference type="ChEBI" id="CHEBI:18420"/>
    </cofactor>
    <text evidence="14 15">Manganese or magnesium. Binds 1 divalent metal ion per monomer in the absence of substrate. May bind a second metal ion after substrate binding.</text>
</comment>
<dbReference type="InterPro" id="IPR036397">
    <property type="entry name" value="RNaseH_sf"/>
</dbReference>
<keyword evidence="17" id="KW-0175">Coiled coil</keyword>
<evidence type="ECO:0000256" key="4">
    <source>
        <dbReference type="ARBA" id="ARBA00004496"/>
    </source>
</evidence>
<dbReference type="GO" id="GO:0004523">
    <property type="term" value="F:RNA-DNA hybrid ribonuclease activity"/>
    <property type="evidence" value="ECO:0007669"/>
    <property type="project" value="UniProtKB-UniRule"/>
</dbReference>
<name>A0A9D1ZC80_9ACTN</name>
<keyword evidence="9 14" id="KW-0540">Nuclease</keyword>
<evidence type="ECO:0000256" key="10">
    <source>
        <dbReference type="ARBA" id="ARBA00022723"/>
    </source>
</evidence>
<comment type="caution">
    <text evidence="19">The sequence shown here is derived from an EMBL/GenBank/DDBJ whole genome shotgun (WGS) entry which is preliminary data.</text>
</comment>
<evidence type="ECO:0000256" key="1">
    <source>
        <dbReference type="ARBA" id="ARBA00000077"/>
    </source>
</evidence>
<dbReference type="InterPro" id="IPR022898">
    <property type="entry name" value="RNase_HII"/>
</dbReference>
<protein>
    <recommendedName>
        <fullName evidence="7 14">Ribonuclease HII</fullName>
        <shortName evidence="14">RNase HII</shortName>
        <ecNumber evidence="6 14">3.1.26.4</ecNumber>
    </recommendedName>
</protein>
<evidence type="ECO:0000259" key="18">
    <source>
        <dbReference type="PROSITE" id="PS51975"/>
    </source>
</evidence>
<evidence type="ECO:0000256" key="2">
    <source>
        <dbReference type="ARBA" id="ARBA00001946"/>
    </source>
</evidence>
<keyword evidence="8 14" id="KW-0963">Cytoplasm</keyword>
<evidence type="ECO:0000256" key="8">
    <source>
        <dbReference type="ARBA" id="ARBA00022490"/>
    </source>
</evidence>
<dbReference type="Pfam" id="PF01351">
    <property type="entry name" value="RNase_HII"/>
    <property type="match status" value="1"/>
</dbReference>
<comment type="cofactor">
    <cofactor evidence="2">
        <name>Mg(2+)</name>
        <dbReference type="ChEBI" id="CHEBI:18420"/>
    </cofactor>
</comment>
<evidence type="ECO:0000256" key="14">
    <source>
        <dbReference type="HAMAP-Rule" id="MF_00052"/>
    </source>
</evidence>
<feature type="binding site" evidence="14 15">
    <location>
        <position position="82"/>
    </location>
    <ligand>
        <name>a divalent metal cation</name>
        <dbReference type="ChEBI" id="CHEBI:60240"/>
    </ligand>
</feature>
<keyword evidence="13 14" id="KW-0464">Manganese</keyword>
<organism evidence="19 20">
    <name type="scientific">Candidatus Olsenella excrementavium</name>
    <dbReference type="NCBI Taxonomy" id="2838709"/>
    <lineage>
        <taxon>Bacteria</taxon>
        <taxon>Bacillati</taxon>
        <taxon>Actinomycetota</taxon>
        <taxon>Coriobacteriia</taxon>
        <taxon>Coriobacteriales</taxon>
        <taxon>Atopobiaceae</taxon>
        <taxon>Olsenella</taxon>
    </lineage>
</organism>
<evidence type="ECO:0000256" key="11">
    <source>
        <dbReference type="ARBA" id="ARBA00022759"/>
    </source>
</evidence>
<feature type="coiled-coil region" evidence="17">
    <location>
        <begin position="38"/>
        <end position="65"/>
    </location>
</feature>
<proteinExistence type="inferred from homology"/>
<evidence type="ECO:0000313" key="20">
    <source>
        <dbReference type="Proteomes" id="UP000824133"/>
    </source>
</evidence>
<feature type="binding site" evidence="14 15">
    <location>
        <position position="174"/>
    </location>
    <ligand>
        <name>a divalent metal cation</name>
        <dbReference type="ChEBI" id="CHEBI:60240"/>
    </ligand>
</feature>
<evidence type="ECO:0000256" key="13">
    <source>
        <dbReference type="ARBA" id="ARBA00023211"/>
    </source>
</evidence>
<keyword evidence="10 14" id="KW-0479">Metal-binding</keyword>